<dbReference type="EMBL" id="CP000875">
    <property type="protein sequence ID" value="ABX06604.1"/>
    <property type="molecule type" value="Genomic_DNA"/>
</dbReference>
<dbReference type="Gene3D" id="3.30.300.30">
    <property type="match status" value="1"/>
</dbReference>
<proteinExistence type="inferred from homology"/>
<dbReference type="InterPro" id="IPR009081">
    <property type="entry name" value="PP-bd_ACP"/>
</dbReference>
<dbReference type="PANTHER" id="PTHR45527:SF1">
    <property type="entry name" value="FATTY ACID SYNTHASE"/>
    <property type="match status" value="1"/>
</dbReference>
<comment type="similarity">
    <text evidence="2">Belongs to the ATP-dependent AMP-binding enzyme family.</text>
</comment>
<dbReference type="FunFam" id="1.10.1200.10:FF:000005">
    <property type="entry name" value="Nonribosomal peptide synthetase 1"/>
    <property type="match status" value="1"/>
</dbReference>
<accession>A9AV16</accession>
<evidence type="ECO:0000313" key="6">
    <source>
        <dbReference type="EMBL" id="ABX06604.1"/>
    </source>
</evidence>
<dbReference type="PROSITE" id="PS50075">
    <property type="entry name" value="CARRIER"/>
    <property type="match status" value="1"/>
</dbReference>
<dbReference type="GO" id="GO:0008610">
    <property type="term" value="P:lipid biosynthetic process"/>
    <property type="evidence" value="ECO:0007669"/>
    <property type="project" value="UniProtKB-ARBA"/>
</dbReference>
<dbReference type="InterPro" id="IPR023213">
    <property type="entry name" value="CAT-like_dom_sf"/>
</dbReference>
<feature type="domain" description="Carrier" evidence="5">
    <location>
        <begin position="1032"/>
        <end position="1107"/>
    </location>
</feature>
<keyword evidence="3" id="KW-0596">Phosphopantetheine</keyword>
<sequence length="1126" mass="123724">MYTKEELLKRRAQLSANQRTMLDKQLRGEAMLQADPGYAAIGKRPADAPTPLSFSQERLWFLQQLDPANAAFNGLRPMMIAGPLDIDLINRVAREMYRRHEILRTSFRLIDGAPCQIVDQDLPRTYAVPVIDLGHLPPGDAEAEARRLMAEEARTPFDMGQAPMMRLTLISLDAAEHALLLSLHHIAYDEWSNQVLVDEFSVLYRAFAQGQPSPLPELPIQYGDYAYWQREWLQGSVLEAQLAYWAEQLGGALPTLDLPTDHPRPAVQNFRLRTEQTLLPAELAAALRAMSQKEGVTLFMALLSAFKTLLFYYTNQPESIVGTFIAGRSRPELERLIGFFVNSLPLRSDLTGDPTFSEVLKQVRAVTLGAYNHQDVPIEKLIETFTPKRDLSRTAIYQAMFVLQNVPKPGDAAEPSALVIREWQDADASAGADLQCDITLMVYELPDGGLRCQFEYDSSLFEAATIQRMLAQFETLLAAVSSNPGQRLSRLSLLTDQERQQVLYDWNATAVPFAVDSCIHTLFESQAARAPQAIALVHGKERLTYGELNRRANQLSHYLRTSGVGSGGFVGLALERSVEMVVAVLGVLKAGAAYVPLDPTYPAARLQFMLADADVGFVLTTGRLRDRLAGTDRTLLEWEALGNLDAYPPDDPPARATAASPAYVIYTSGSTGQPKGVVVPHGALVQTYHTWESAYGLDGAVRCHLQMAAFSFDVCAGDLIRALGSGGTLVICPRDTLLAPADLHALIVAEGVDCAEFVPAVLRELVAYLEGSGGDLGSMRLLIAGSDTWYGEEYARVARLCGPDTRLVNSYGVTEAVIDSTYFEAGAAAELPARRQVPIGRPFAATRAYVLNRLGQPQPIGVPGELYLGGSRLALGYWRRPGLTAERFVPDPFAGEPGARMYRTGDAARFRADGTIEFLGRIDQQVKLHGVRIELGEIEAILLQQPGVIQAAAAIRENQLGHPILVAYLVTDALGDEAALRAALRERLPEHMVPAATIILPSLPLTPNGKIDRQALPEPDLGRSEMSAAYEAPGSLIEETLAEIWGEVLKREQVGIRDNFFELGGHSLLITQVIYRANEAFELNLPLRSLFEEPTIADFALRVEEALLDKLEQLDDEEAQQLIEGL</sequence>
<dbReference type="FunFam" id="3.30.300.30:FF:000010">
    <property type="entry name" value="Enterobactin synthetase component F"/>
    <property type="match status" value="1"/>
</dbReference>
<comment type="cofactor">
    <cofactor evidence="1">
        <name>pantetheine 4'-phosphate</name>
        <dbReference type="ChEBI" id="CHEBI:47942"/>
    </cofactor>
</comment>
<dbReference type="PROSITE" id="PS00455">
    <property type="entry name" value="AMP_BINDING"/>
    <property type="match status" value="1"/>
</dbReference>
<dbReference type="GO" id="GO:0031177">
    <property type="term" value="F:phosphopantetheine binding"/>
    <property type="evidence" value="ECO:0007669"/>
    <property type="project" value="InterPro"/>
</dbReference>
<dbReference type="InterPro" id="IPR020806">
    <property type="entry name" value="PKS_PP-bd"/>
</dbReference>
<dbReference type="Pfam" id="PF00668">
    <property type="entry name" value="Condensation"/>
    <property type="match status" value="1"/>
</dbReference>
<dbReference type="eggNOG" id="COG1020">
    <property type="taxonomic scope" value="Bacteria"/>
</dbReference>
<evidence type="ECO:0000313" key="7">
    <source>
        <dbReference type="Proteomes" id="UP000000787"/>
    </source>
</evidence>
<evidence type="ECO:0000256" key="4">
    <source>
        <dbReference type="ARBA" id="ARBA00022553"/>
    </source>
</evidence>
<keyword evidence="7" id="KW-1185">Reference proteome</keyword>
<dbReference type="NCBIfam" id="TIGR01733">
    <property type="entry name" value="AA-adenyl-dom"/>
    <property type="match status" value="1"/>
</dbReference>
<dbReference type="GO" id="GO:0043041">
    <property type="term" value="P:amino acid activation for nonribosomal peptide biosynthetic process"/>
    <property type="evidence" value="ECO:0007669"/>
    <property type="project" value="TreeGrafter"/>
</dbReference>
<dbReference type="InterPro" id="IPR036736">
    <property type="entry name" value="ACP-like_sf"/>
</dbReference>
<dbReference type="Gene3D" id="1.10.1200.10">
    <property type="entry name" value="ACP-like"/>
    <property type="match status" value="1"/>
</dbReference>
<gene>
    <name evidence="6" type="ordered locus">Haur_3972</name>
</gene>
<dbReference type="SMART" id="SM00823">
    <property type="entry name" value="PKS_PP"/>
    <property type="match status" value="1"/>
</dbReference>
<dbReference type="Gene3D" id="2.30.38.10">
    <property type="entry name" value="Luciferase, Domain 3"/>
    <property type="match status" value="1"/>
</dbReference>
<dbReference type="KEGG" id="hau:Haur_3972"/>
<dbReference type="InParanoid" id="A9AV16"/>
<dbReference type="Pfam" id="PF00501">
    <property type="entry name" value="AMP-binding"/>
    <property type="match status" value="1"/>
</dbReference>
<dbReference type="STRING" id="316274.Haur_3972"/>
<dbReference type="InterPro" id="IPR045851">
    <property type="entry name" value="AMP-bd_C_sf"/>
</dbReference>
<dbReference type="PANTHER" id="PTHR45527">
    <property type="entry name" value="NONRIBOSOMAL PEPTIDE SYNTHETASE"/>
    <property type="match status" value="1"/>
</dbReference>
<dbReference type="GO" id="GO:0003824">
    <property type="term" value="F:catalytic activity"/>
    <property type="evidence" value="ECO:0007669"/>
    <property type="project" value="InterPro"/>
</dbReference>
<dbReference type="InterPro" id="IPR025110">
    <property type="entry name" value="AMP-bd_C"/>
</dbReference>
<dbReference type="InterPro" id="IPR000873">
    <property type="entry name" value="AMP-dep_synth/lig_dom"/>
</dbReference>
<dbReference type="GO" id="GO:0005737">
    <property type="term" value="C:cytoplasm"/>
    <property type="evidence" value="ECO:0007669"/>
    <property type="project" value="TreeGrafter"/>
</dbReference>
<dbReference type="GO" id="GO:0044550">
    <property type="term" value="P:secondary metabolite biosynthetic process"/>
    <property type="evidence" value="ECO:0007669"/>
    <property type="project" value="UniProtKB-ARBA"/>
</dbReference>
<evidence type="ECO:0000259" key="5">
    <source>
        <dbReference type="PROSITE" id="PS50075"/>
    </source>
</evidence>
<dbReference type="FunFam" id="3.40.50.12780:FF:000012">
    <property type="entry name" value="Non-ribosomal peptide synthetase"/>
    <property type="match status" value="1"/>
</dbReference>
<protein>
    <submittedName>
        <fullName evidence="6">Amino acid adenylation domain</fullName>
    </submittedName>
</protein>
<dbReference type="HOGENOM" id="CLU_000022_2_4_0"/>
<dbReference type="Pfam" id="PF13193">
    <property type="entry name" value="AMP-binding_C"/>
    <property type="match status" value="1"/>
</dbReference>
<evidence type="ECO:0000256" key="1">
    <source>
        <dbReference type="ARBA" id="ARBA00001957"/>
    </source>
</evidence>
<dbReference type="FunFam" id="3.40.50.980:FF:000001">
    <property type="entry name" value="Non-ribosomal peptide synthetase"/>
    <property type="match status" value="1"/>
</dbReference>
<dbReference type="CDD" id="cd05930">
    <property type="entry name" value="A_NRPS"/>
    <property type="match status" value="1"/>
</dbReference>
<evidence type="ECO:0000256" key="2">
    <source>
        <dbReference type="ARBA" id="ARBA00006432"/>
    </source>
</evidence>
<dbReference type="AlphaFoldDB" id="A9AV16"/>
<name>A9AV16_HERA2</name>
<dbReference type="Gene3D" id="3.30.559.30">
    <property type="entry name" value="Nonribosomal peptide synthetase, condensation domain"/>
    <property type="match status" value="1"/>
</dbReference>
<organism evidence="6 7">
    <name type="scientific">Herpetosiphon aurantiacus (strain ATCC 23779 / DSM 785 / 114-95)</name>
    <dbReference type="NCBI Taxonomy" id="316274"/>
    <lineage>
        <taxon>Bacteria</taxon>
        <taxon>Bacillati</taxon>
        <taxon>Chloroflexota</taxon>
        <taxon>Chloroflexia</taxon>
        <taxon>Herpetosiphonales</taxon>
        <taxon>Herpetosiphonaceae</taxon>
        <taxon>Herpetosiphon</taxon>
    </lineage>
</organism>
<dbReference type="SUPFAM" id="SSF47336">
    <property type="entry name" value="ACP-like"/>
    <property type="match status" value="1"/>
</dbReference>
<dbReference type="InterPro" id="IPR020845">
    <property type="entry name" value="AMP-binding_CS"/>
</dbReference>
<evidence type="ECO:0000256" key="3">
    <source>
        <dbReference type="ARBA" id="ARBA00022450"/>
    </source>
</evidence>
<dbReference type="Gene3D" id="3.40.50.980">
    <property type="match status" value="2"/>
</dbReference>
<dbReference type="SUPFAM" id="SSF56801">
    <property type="entry name" value="Acetyl-CoA synthetase-like"/>
    <property type="match status" value="1"/>
</dbReference>
<dbReference type="BioCyc" id="HAUR316274:GHYA-4014-MONOMER"/>
<keyword evidence="4" id="KW-0597">Phosphoprotein</keyword>
<dbReference type="Pfam" id="PF00550">
    <property type="entry name" value="PP-binding"/>
    <property type="match status" value="1"/>
</dbReference>
<reference evidence="6 7" key="1">
    <citation type="journal article" date="2011" name="Stand. Genomic Sci.">
        <title>Complete genome sequence of the filamentous gliding predatory bacterium Herpetosiphon aurantiacus type strain (114-95(T)).</title>
        <authorList>
            <person name="Kiss H."/>
            <person name="Nett M."/>
            <person name="Domin N."/>
            <person name="Martin K."/>
            <person name="Maresca J.A."/>
            <person name="Copeland A."/>
            <person name="Lapidus A."/>
            <person name="Lucas S."/>
            <person name="Berry K.W."/>
            <person name="Glavina Del Rio T."/>
            <person name="Dalin E."/>
            <person name="Tice H."/>
            <person name="Pitluck S."/>
            <person name="Richardson P."/>
            <person name="Bruce D."/>
            <person name="Goodwin L."/>
            <person name="Han C."/>
            <person name="Detter J.C."/>
            <person name="Schmutz J."/>
            <person name="Brettin T."/>
            <person name="Land M."/>
            <person name="Hauser L."/>
            <person name="Kyrpides N.C."/>
            <person name="Ivanova N."/>
            <person name="Goker M."/>
            <person name="Woyke T."/>
            <person name="Klenk H.P."/>
            <person name="Bryant D.A."/>
        </authorList>
    </citation>
    <scope>NUCLEOTIDE SEQUENCE [LARGE SCALE GENOMIC DNA]</scope>
    <source>
        <strain evidence="7">ATCC 23779 / DSM 785 / 114-95</strain>
    </source>
</reference>
<dbReference type="SUPFAM" id="SSF52777">
    <property type="entry name" value="CoA-dependent acyltransferases"/>
    <property type="match status" value="2"/>
</dbReference>
<dbReference type="InterPro" id="IPR010071">
    <property type="entry name" value="AA_adenyl_dom"/>
</dbReference>
<dbReference type="Proteomes" id="UP000000787">
    <property type="component" value="Chromosome"/>
</dbReference>
<dbReference type="InterPro" id="IPR001242">
    <property type="entry name" value="Condensation_dom"/>
</dbReference>
<dbReference type="Gene3D" id="3.30.559.10">
    <property type="entry name" value="Chloramphenicol acetyltransferase-like domain"/>
    <property type="match status" value="1"/>
</dbReference>
<dbReference type="FunFam" id="2.30.38.10:FF:000001">
    <property type="entry name" value="Non-ribosomal peptide synthetase PvdI"/>
    <property type="match status" value="1"/>
</dbReference>
<dbReference type="CDD" id="cd19531">
    <property type="entry name" value="LCL_NRPS-like"/>
    <property type="match status" value="1"/>
</dbReference>